<dbReference type="Proteomes" id="UP000308197">
    <property type="component" value="Unassembled WGS sequence"/>
</dbReference>
<sequence length="122" mass="13336">MWSASGHFTEIALGAAILCDSLCHSSGSVDMTLWAMPCPSGGERCGTRRLGNTATRQHGRILSRKRVGVKRSYLRDSRTSACLRPLKLQGTSELRQNLRERLSHCPVPVRGSGAHETCETLS</sequence>
<accession>A0A5C3Q2R7</accession>
<reference evidence="1 2" key="1">
    <citation type="journal article" date="2019" name="Nat. Ecol. Evol.">
        <title>Megaphylogeny resolves global patterns of mushroom evolution.</title>
        <authorList>
            <person name="Varga T."/>
            <person name="Krizsan K."/>
            <person name="Foldi C."/>
            <person name="Dima B."/>
            <person name="Sanchez-Garcia M."/>
            <person name="Sanchez-Ramirez S."/>
            <person name="Szollosi G.J."/>
            <person name="Szarkandi J.G."/>
            <person name="Papp V."/>
            <person name="Albert L."/>
            <person name="Andreopoulos W."/>
            <person name="Angelini C."/>
            <person name="Antonin V."/>
            <person name="Barry K.W."/>
            <person name="Bougher N.L."/>
            <person name="Buchanan P."/>
            <person name="Buyck B."/>
            <person name="Bense V."/>
            <person name="Catcheside P."/>
            <person name="Chovatia M."/>
            <person name="Cooper J."/>
            <person name="Damon W."/>
            <person name="Desjardin D."/>
            <person name="Finy P."/>
            <person name="Geml J."/>
            <person name="Haridas S."/>
            <person name="Hughes K."/>
            <person name="Justo A."/>
            <person name="Karasinski D."/>
            <person name="Kautmanova I."/>
            <person name="Kiss B."/>
            <person name="Kocsube S."/>
            <person name="Kotiranta H."/>
            <person name="LaButti K.M."/>
            <person name="Lechner B.E."/>
            <person name="Liimatainen K."/>
            <person name="Lipzen A."/>
            <person name="Lukacs Z."/>
            <person name="Mihaltcheva S."/>
            <person name="Morgado L.N."/>
            <person name="Niskanen T."/>
            <person name="Noordeloos M.E."/>
            <person name="Ohm R.A."/>
            <person name="Ortiz-Santana B."/>
            <person name="Ovrebo C."/>
            <person name="Racz N."/>
            <person name="Riley R."/>
            <person name="Savchenko A."/>
            <person name="Shiryaev A."/>
            <person name="Soop K."/>
            <person name="Spirin V."/>
            <person name="Szebenyi C."/>
            <person name="Tomsovsky M."/>
            <person name="Tulloss R.E."/>
            <person name="Uehling J."/>
            <person name="Grigoriev I.V."/>
            <person name="Vagvolgyi C."/>
            <person name="Papp T."/>
            <person name="Martin F.M."/>
            <person name="Miettinen O."/>
            <person name="Hibbett D.S."/>
            <person name="Nagy L.G."/>
        </authorList>
    </citation>
    <scope>NUCLEOTIDE SEQUENCE [LARGE SCALE GENOMIC DNA]</scope>
    <source>
        <strain evidence="1 2">HHB13444</strain>
    </source>
</reference>
<dbReference type="InParanoid" id="A0A5C3Q2R7"/>
<name>A0A5C3Q2R7_9APHY</name>
<dbReference type="EMBL" id="ML210966">
    <property type="protein sequence ID" value="TFK94660.1"/>
    <property type="molecule type" value="Genomic_DNA"/>
</dbReference>
<keyword evidence="2" id="KW-1185">Reference proteome</keyword>
<organism evidence="1 2">
    <name type="scientific">Polyporus arcularius HHB13444</name>
    <dbReference type="NCBI Taxonomy" id="1314778"/>
    <lineage>
        <taxon>Eukaryota</taxon>
        <taxon>Fungi</taxon>
        <taxon>Dikarya</taxon>
        <taxon>Basidiomycota</taxon>
        <taxon>Agaricomycotina</taxon>
        <taxon>Agaricomycetes</taxon>
        <taxon>Polyporales</taxon>
        <taxon>Polyporaceae</taxon>
        <taxon>Polyporus</taxon>
    </lineage>
</organism>
<protein>
    <submittedName>
        <fullName evidence="1">Uncharacterized protein</fullName>
    </submittedName>
</protein>
<evidence type="ECO:0000313" key="1">
    <source>
        <dbReference type="EMBL" id="TFK94660.1"/>
    </source>
</evidence>
<dbReference type="AlphaFoldDB" id="A0A5C3Q2R7"/>
<evidence type="ECO:0000313" key="2">
    <source>
        <dbReference type="Proteomes" id="UP000308197"/>
    </source>
</evidence>
<gene>
    <name evidence="1" type="ORF">K466DRAFT_245997</name>
</gene>
<proteinExistence type="predicted"/>